<dbReference type="PROSITE" id="PS50909">
    <property type="entry name" value="GAT"/>
    <property type="match status" value="1"/>
</dbReference>
<evidence type="ECO:0000256" key="5">
    <source>
        <dbReference type="ARBA" id="ARBA00023136"/>
    </source>
</evidence>
<accession>S8E3X2</accession>
<dbReference type="Gene3D" id="1.20.58.160">
    <property type="match status" value="1"/>
</dbReference>
<evidence type="ECO:0008006" key="11">
    <source>
        <dbReference type="Google" id="ProtNLM"/>
    </source>
</evidence>
<keyword evidence="10" id="KW-1185">Reference proteome</keyword>
<dbReference type="PANTHER" id="PTHR45898">
    <property type="entry name" value="TOM1-LIKE PROTEIN"/>
    <property type="match status" value="1"/>
</dbReference>
<dbReference type="EMBL" id="AUSU01003374">
    <property type="protein sequence ID" value="EPS66972.1"/>
    <property type="molecule type" value="Genomic_DNA"/>
</dbReference>
<evidence type="ECO:0000256" key="2">
    <source>
        <dbReference type="ARBA" id="ARBA00007708"/>
    </source>
</evidence>
<dbReference type="InterPro" id="IPR038425">
    <property type="entry name" value="GAT_sf"/>
</dbReference>
<dbReference type="SUPFAM" id="SSF48464">
    <property type="entry name" value="ENTH/VHS domain"/>
    <property type="match status" value="1"/>
</dbReference>
<evidence type="ECO:0000259" key="8">
    <source>
        <dbReference type="PROSITE" id="PS50909"/>
    </source>
</evidence>
<evidence type="ECO:0000256" key="1">
    <source>
        <dbReference type="ARBA" id="ARBA00004170"/>
    </source>
</evidence>
<evidence type="ECO:0000259" key="7">
    <source>
        <dbReference type="PROSITE" id="PS50179"/>
    </source>
</evidence>
<dbReference type="Proteomes" id="UP000015453">
    <property type="component" value="Unassembled WGS sequence"/>
</dbReference>
<dbReference type="GO" id="GO:0043328">
    <property type="term" value="P:protein transport to vacuole involved in ubiquitin-dependent protein catabolic process via the multivesicular body sorting pathway"/>
    <property type="evidence" value="ECO:0007669"/>
    <property type="project" value="InterPro"/>
</dbReference>
<dbReference type="GO" id="GO:0043130">
    <property type="term" value="F:ubiquitin binding"/>
    <property type="evidence" value="ECO:0007669"/>
    <property type="project" value="InterPro"/>
</dbReference>
<dbReference type="AlphaFoldDB" id="S8E3X2"/>
<dbReference type="PROSITE" id="PS50179">
    <property type="entry name" value="VHS"/>
    <property type="match status" value="1"/>
</dbReference>
<dbReference type="SUPFAM" id="SSF89009">
    <property type="entry name" value="GAT-like domain"/>
    <property type="match status" value="1"/>
</dbReference>
<protein>
    <recommendedName>
        <fullName evidence="11">VHS domain-containing protein</fullName>
    </recommendedName>
</protein>
<proteinExistence type="inferred from homology"/>
<evidence type="ECO:0000256" key="6">
    <source>
        <dbReference type="SAM" id="MobiDB-lite"/>
    </source>
</evidence>
<dbReference type="Gene3D" id="1.25.40.90">
    <property type="match status" value="1"/>
</dbReference>
<evidence type="ECO:0000313" key="9">
    <source>
        <dbReference type="EMBL" id="EPS66972.1"/>
    </source>
</evidence>
<comment type="similarity">
    <text evidence="2">Belongs to the TOM1 family.</text>
</comment>
<feature type="region of interest" description="Disordered" evidence="6">
    <location>
        <begin position="228"/>
        <end position="264"/>
    </location>
</feature>
<dbReference type="OrthoDB" id="2018246at2759"/>
<dbReference type="InterPro" id="IPR008942">
    <property type="entry name" value="ENTH_VHS"/>
</dbReference>
<evidence type="ECO:0000256" key="3">
    <source>
        <dbReference type="ARBA" id="ARBA00022448"/>
    </source>
</evidence>
<comment type="subcellular location">
    <subcellularLocation>
        <location evidence="1">Membrane</location>
        <topology evidence="1">Peripheral membrane protein</topology>
    </subcellularLocation>
</comment>
<feature type="non-terminal residue" evidence="9">
    <location>
        <position position="509"/>
    </location>
</feature>
<dbReference type="GO" id="GO:0016020">
    <property type="term" value="C:membrane"/>
    <property type="evidence" value="ECO:0007669"/>
    <property type="project" value="UniProtKB-SubCell"/>
</dbReference>
<dbReference type="CDD" id="cd03561">
    <property type="entry name" value="VHS"/>
    <property type="match status" value="1"/>
</dbReference>
<dbReference type="CDD" id="cd14231">
    <property type="entry name" value="GAT_GGA-like_plant"/>
    <property type="match status" value="1"/>
</dbReference>
<dbReference type="InterPro" id="IPR002014">
    <property type="entry name" value="VHS_dom"/>
</dbReference>
<keyword evidence="5" id="KW-0472">Membrane</keyword>
<keyword evidence="3" id="KW-0813">Transport</keyword>
<dbReference type="GO" id="GO:0005737">
    <property type="term" value="C:cytoplasm"/>
    <property type="evidence" value="ECO:0007669"/>
    <property type="project" value="UniProtKB-ARBA"/>
</dbReference>
<evidence type="ECO:0000313" key="10">
    <source>
        <dbReference type="Proteomes" id="UP000015453"/>
    </source>
</evidence>
<feature type="compositionally biased region" description="Low complexity" evidence="6">
    <location>
        <begin position="286"/>
        <end position="299"/>
    </location>
</feature>
<comment type="caution">
    <text evidence="9">The sequence shown here is derived from an EMBL/GenBank/DDBJ whole genome shotgun (WGS) entry which is preliminary data.</text>
</comment>
<feature type="non-terminal residue" evidence="9">
    <location>
        <position position="1"/>
    </location>
</feature>
<dbReference type="Pfam" id="PF03127">
    <property type="entry name" value="GAT"/>
    <property type="match status" value="1"/>
</dbReference>
<feature type="domain" description="GAT" evidence="8">
    <location>
        <begin position="124"/>
        <end position="212"/>
    </location>
</feature>
<dbReference type="InterPro" id="IPR004152">
    <property type="entry name" value="GAT_dom"/>
</dbReference>
<dbReference type="GO" id="GO:0035091">
    <property type="term" value="F:phosphatidylinositol binding"/>
    <property type="evidence" value="ECO:0007669"/>
    <property type="project" value="InterPro"/>
</dbReference>
<organism evidence="9 10">
    <name type="scientific">Genlisea aurea</name>
    <dbReference type="NCBI Taxonomy" id="192259"/>
    <lineage>
        <taxon>Eukaryota</taxon>
        <taxon>Viridiplantae</taxon>
        <taxon>Streptophyta</taxon>
        <taxon>Embryophyta</taxon>
        <taxon>Tracheophyta</taxon>
        <taxon>Spermatophyta</taxon>
        <taxon>Magnoliopsida</taxon>
        <taxon>eudicotyledons</taxon>
        <taxon>Gunneridae</taxon>
        <taxon>Pentapetalae</taxon>
        <taxon>asterids</taxon>
        <taxon>lamiids</taxon>
        <taxon>Lamiales</taxon>
        <taxon>Lentibulariaceae</taxon>
        <taxon>Genlisea</taxon>
    </lineage>
</organism>
<gene>
    <name evidence="9" type="ORF">M569_07804</name>
</gene>
<sequence>LLDTVVNNCGDIVHMYIAEKELPYEMLKIVRKKKFSLQPDLQVKEKILTLMDAWQRSFGRSLTKYPQYISAYQELLRLGAVFPQRCETSAAPVLTPAQTRKVVGSYPHNSESSRDAGDSSGEAEFPTLSLTEIQNARGVMDVVAEMLLALNLDNKEGLKQDVMVDLIEQCRTYKQRVVHLVNSTSDESLLCQGLALNDDLQRLLAKHESLVSSGGAASLPLINVGSPLIDTSEKTNDRSKTSDDSVSGTTQLLVPAAKGEGEMDLLSGDGMGNNCVALVPVGGGEPQQQPSSPVSPQNNNVLSLVVSIPQPNNSSLPQQSINNHPGSMIVPCQHFPWMEQQQLYVYVSDFPSGGSATLPPPPWEVQPEETTQQQQQHHQQLHVTVTQVVVNQSPPQSPTGHPYIRNDQPAATARPYIFPNAAANHPSYYYQMGGGNPPQQMIYSHHHHPVYGNEMPGYGYHQQGNNSTQFVEQGMSGLSIRPSSYMPPGKALKPEDKLFGELVDISKFK</sequence>
<feature type="region of interest" description="Disordered" evidence="6">
    <location>
        <begin position="280"/>
        <end position="299"/>
    </location>
</feature>
<dbReference type="PANTHER" id="PTHR45898:SF4">
    <property type="entry name" value="TARGET OF MYB PROTEIN 1"/>
    <property type="match status" value="1"/>
</dbReference>
<feature type="compositionally biased region" description="Basic and acidic residues" evidence="6">
    <location>
        <begin position="231"/>
        <end position="243"/>
    </location>
</feature>
<dbReference type="Pfam" id="PF00790">
    <property type="entry name" value="VHS"/>
    <property type="match status" value="1"/>
</dbReference>
<reference evidence="9 10" key="1">
    <citation type="journal article" date="2013" name="BMC Genomics">
        <title>The miniature genome of a carnivorous plant Genlisea aurea contains a low number of genes and short non-coding sequences.</title>
        <authorList>
            <person name="Leushkin E.V."/>
            <person name="Sutormin R.A."/>
            <person name="Nabieva E.R."/>
            <person name="Penin A.A."/>
            <person name="Kondrashov A.S."/>
            <person name="Logacheva M.D."/>
        </authorList>
    </citation>
    <scope>NUCLEOTIDE SEQUENCE [LARGE SCALE GENOMIC DNA]</scope>
</reference>
<dbReference type="InterPro" id="IPR044836">
    <property type="entry name" value="TOL_plant"/>
</dbReference>
<name>S8E3X2_9LAMI</name>
<evidence type="ECO:0000256" key="4">
    <source>
        <dbReference type="ARBA" id="ARBA00022927"/>
    </source>
</evidence>
<feature type="region of interest" description="Disordered" evidence="6">
    <location>
        <begin position="102"/>
        <end position="123"/>
    </location>
</feature>
<keyword evidence="4" id="KW-0653">Protein transport</keyword>
<feature type="domain" description="VHS" evidence="7">
    <location>
        <begin position="1"/>
        <end position="83"/>
    </location>
</feature>